<organism evidence="3 4">
    <name type="scientific">Helobdella robusta</name>
    <name type="common">Californian leech</name>
    <dbReference type="NCBI Taxonomy" id="6412"/>
    <lineage>
        <taxon>Eukaryota</taxon>
        <taxon>Metazoa</taxon>
        <taxon>Spiralia</taxon>
        <taxon>Lophotrochozoa</taxon>
        <taxon>Annelida</taxon>
        <taxon>Clitellata</taxon>
        <taxon>Hirudinea</taxon>
        <taxon>Rhynchobdellida</taxon>
        <taxon>Glossiphoniidae</taxon>
        <taxon>Helobdella</taxon>
    </lineage>
</organism>
<reference evidence="2 4" key="2">
    <citation type="journal article" date="2013" name="Nature">
        <title>Insights into bilaterian evolution from three spiralian genomes.</title>
        <authorList>
            <person name="Simakov O."/>
            <person name="Marletaz F."/>
            <person name="Cho S.J."/>
            <person name="Edsinger-Gonzales E."/>
            <person name="Havlak P."/>
            <person name="Hellsten U."/>
            <person name="Kuo D.H."/>
            <person name="Larsson T."/>
            <person name="Lv J."/>
            <person name="Arendt D."/>
            <person name="Savage R."/>
            <person name="Osoegawa K."/>
            <person name="de Jong P."/>
            <person name="Grimwood J."/>
            <person name="Chapman J.A."/>
            <person name="Shapiro H."/>
            <person name="Aerts A."/>
            <person name="Otillar R.P."/>
            <person name="Terry A.Y."/>
            <person name="Boore J.L."/>
            <person name="Grigoriev I.V."/>
            <person name="Lindberg D.R."/>
            <person name="Seaver E.C."/>
            <person name="Weisblat D.A."/>
            <person name="Putnam N.H."/>
            <person name="Rokhsar D.S."/>
        </authorList>
    </citation>
    <scope>NUCLEOTIDE SEQUENCE</scope>
</reference>
<sequence length="213" mass="24366">MDEEKPEIYTRILRSTKRRKTEIDNDNSGEASQTKDKISSGMSIVGDDTSFQKFPQLSINVTPLAELQDRLGTPSSSSSIRPKLIRTKKSLGIGTTSATAAADIANLGIFDELKENSCEEVRMEDLYNIYLNKLWQSQIPVNKKLETIWEDDVEVKRPKRAAYRFISFKSVVSRKKNMTRRAKAIKNGWKVVTQKRLLELEEELKKFMETDVS</sequence>
<evidence type="ECO:0000313" key="3">
    <source>
        <dbReference type="EnsemblMetazoa" id="HelroP183044"/>
    </source>
</evidence>
<evidence type="ECO:0000256" key="1">
    <source>
        <dbReference type="SAM" id="MobiDB-lite"/>
    </source>
</evidence>
<evidence type="ECO:0000313" key="2">
    <source>
        <dbReference type="EMBL" id="ESN89923.1"/>
    </source>
</evidence>
<dbReference type="GeneID" id="20208835"/>
<feature type="region of interest" description="Disordered" evidence="1">
    <location>
        <begin position="1"/>
        <end position="43"/>
    </location>
</feature>
<dbReference type="KEGG" id="hro:HELRODRAFT_183044"/>
<dbReference type="RefSeq" id="XP_009032006.1">
    <property type="nucleotide sequence ID" value="XM_009033758.1"/>
</dbReference>
<dbReference type="EMBL" id="KB097792">
    <property type="protein sequence ID" value="ESN89923.1"/>
    <property type="molecule type" value="Genomic_DNA"/>
</dbReference>
<reference evidence="3" key="3">
    <citation type="submission" date="2015-06" db="UniProtKB">
        <authorList>
            <consortium name="EnsemblMetazoa"/>
        </authorList>
    </citation>
    <scope>IDENTIFICATION</scope>
</reference>
<dbReference type="EnsemblMetazoa" id="HelroT183044">
    <property type="protein sequence ID" value="HelroP183044"/>
    <property type="gene ID" value="HelroG183044"/>
</dbReference>
<reference evidence="4" key="1">
    <citation type="submission" date="2012-12" db="EMBL/GenBank/DDBJ databases">
        <authorList>
            <person name="Hellsten U."/>
            <person name="Grimwood J."/>
            <person name="Chapman J.A."/>
            <person name="Shapiro H."/>
            <person name="Aerts A."/>
            <person name="Otillar R.P."/>
            <person name="Terry A.Y."/>
            <person name="Boore J.L."/>
            <person name="Simakov O."/>
            <person name="Marletaz F."/>
            <person name="Cho S.-J."/>
            <person name="Edsinger-Gonzales E."/>
            <person name="Havlak P."/>
            <person name="Kuo D.-H."/>
            <person name="Larsson T."/>
            <person name="Lv J."/>
            <person name="Arendt D."/>
            <person name="Savage R."/>
            <person name="Osoegawa K."/>
            <person name="de Jong P."/>
            <person name="Lindberg D.R."/>
            <person name="Seaver E.C."/>
            <person name="Weisblat D.A."/>
            <person name="Putnam N.H."/>
            <person name="Grigoriev I.V."/>
            <person name="Rokhsar D.S."/>
        </authorList>
    </citation>
    <scope>NUCLEOTIDE SEQUENCE</scope>
</reference>
<dbReference type="CTD" id="20208835"/>
<proteinExistence type="predicted"/>
<dbReference type="InParanoid" id="T1FJ36"/>
<dbReference type="HOGENOM" id="CLU_1295628_0_0_1"/>
<keyword evidence="4" id="KW-1185">Reference proteome</keyword>
<protein>
    <submittedName>
        <fullName evidence="2 3">Uncharacterized protein</fullName>
    </submittedName>
</protein>
<accession>T1FJ36</accession>
<name>T1FJ36_HELRO</name>
<gene>
    <name evidence="3" type="primary">20208835</name>
    <name evidence="2" type="ORF">HELRODRAFT_183044</name>
</gene>
<dbReference type="Proteomes" id="UP000015101">
    <property type="component" value="Unassembled WGS sequence"/>
</dbReference>
<dbReference type="EMBL" id="AMQM01008541">
    <property type="status" value="NOT_ANNOTATED_CDS"/>
    <property type="molecule type" value="Genomic_DNA"/>
</dbReference>
<dbReference type="AlphaFoldDB" id="T1FJ36"/>
<evidence type="ECO:0000313" key="4">
    <source>
        <dbReference type="Proteomes" id="UP000015101"/>
    </source>
</evidence>